<keyword evidence="2" id="KW-0378">Hydrolase</keyword>
<proteinExistence type="predicted"/>
<accession>A0ABS5NIP5</accession>
<name>A0ABS5NIP5_TSUPA</name>
<organism evidence="2 3">
    <name type="scientific">Tsukamurella paurometabola</name>
    <name type="common">Corynebacterium paurometabolum</name>
    <dbReference type="NCBI Taxonomy" id="2061"/>
    <lineage>
        <taxon>Bacteria</taxon>
        <taxon>Bacillati</taxon>
        <taxon>Actinomycetota</taxon>
        <taxon>Actinomycetes</taxon>
        <taxon>Mycobacteriales</taxon>
        <taxon>Tsukamurellaceae</taxon>
        <taxon>Tsukamurella</taxon>
    </lineage>
</organism>
<gene>
    <name evidence="2" type="ORF">KFZ73_21980</name>
</gene>
<dbReference type="InterPro" id="IPR029058">
    <property type="entry name" value="AB_hydrolase_fold"/>
</dbReference>
<dbReference type="Pfam" id="PF12697">
    <property type="entry name" value="Abhydrolase_6"/>
    <property type="match status" value="1"/>
</dbReference>
<dbReference type="RefSeq" id="WP_212555075.1">
    <property type="nucleotide sequence ID" value="NZ_JAGXOE010000089.1"/>
</dbReference>
<dbReference type="PANTHER" id="PTHR37017:SF11">
    <property type="entry name" value="ESTERASE_LIPASE_THIOESTERASE DOMAIN-CONTAINING PROTEIN"/>
    <property type="match status" value="1"/>
</dbReference>
<dbReference type="InterPro" id="IPR052897">
    <property type="entry name" value="Sec-Metab_Biosynth_Hydrolase"/>
</dbReference>
<reference evidence="2 3" key="1">
    <citation type="submission" date="2021-04" db="EMBL/GenBank/DDBJ databases">
        <title>Whole genome sequence analysis of a thiophenic sulfur metabolizing bacteria.</title>
        <authorList>
            <person name="Akhtar N."/>
            <person name="Akram J."/>
            <person name="Aslam A."/>
        </authorList>
    </citation>
    <scope>NUCLEOTIDE SEQUENCE [LARGE SCALE GENOMIC DNA]</scope>
    <source>
        <strain evidence="2 3">3OW</strain>
    </source>
</reference>
<dbReference type="PANTHER" id="PTHR37017">
    <property type="entry name" value="AB HYDROLASE-1 DOMAIN-CONTAINING PROTEIN-RELATED"/>
    <property type="match status" value="1"/>
</dbReference>
<comment type="caution">
    <text evidence="2">The sequence shown here is derived from an EMBL/GenBank/DDBJ whole genome shotgun (WGS) entry which is preliminary data.</text>
</comment>
<feature type="domain" description="AB hydrolase-1" evidence="1">
    <location>
        <begin position="5"/>
        <end position="236"/>
    </location>
</feature>
<dbReference type="InterPro" id="IPR000073">
    <property type="entry name" value="AB_hydrolase_1"/>
</dbReference>
<keyword evidence="3" id="KW-1185">Reference proteome</keyword>
<dbReference type="SUPFAM" id="SSF53474">
    <property type="entry name" value="alpha/beta-Hydrolases"/>
    <property type="match status" value="1"/>
</dbReference>
<evidence type="ECO:0000259" key="1">
    <source>
        <dbReference type="Pfam" id="PF12697"/>
    </source>
</evidence>
<sequence>MAGTFVLIHGAWHGGWAWKPVAQALRRAGARVFAPTLPGLNDGDDPRAHTLADVIDFVVDLVETQELHDVTLVGHSWGGYPVTGAAERLASRLRKVVYWSAFVPNDGVPLLEEVPPAYVEAFTGLAAASGDNSVSLPYEIFSDAFIQDASEEVRRLVHSLLTPHPMQYLSEPIHAASPADLEIPVGYVVSEDDLSLPPGEYGFLPRYPRRLGDIPVVTTPGSHEANFTRPVELAQALLRA</sequence>
<evidence type="ECO:0000313" key="3">
    <source>
        <dbReference type="Proteomes" id="UP000676853"/>
    </source>
</evidence>
<evidence type="ECO:0000313" key="2">
    <source>
        <dbReference type="EMBL" id="MBS4103900.1"/>
    </source>
</evidence>
<dbReference type="GO" id="GO:0016787">
    <property type="term" value="F:hydrolase activity"/>
    <property type="evidence" value="ECO:0007669"/>
    <property type="project" value="UniProtKB-KW"/>
</dbReference>
<protein>
    <submittedName>
        <fullName evidence="2">Alpha/beta hydrolase</fullName>
    </submittedName>
</protein>
<dbReference type="Proteomes" id="UP000676853">
    <property type="component" value="Unassembled WGS sequence"/>
</dbReference>
<dbReference type="EMBL" id="JAGXOE010000089">
    <property type="protein sequence ID" value="MBS4103900.1"/>
    <property type="molecule type" value="Genomic_DNA"/>
</dbReference>
<dbReference type="Gene3D" id="3.40.50.1820">
    <property type="entry name" value="alpha/beta hydrolase"/>
    <property type="match status" value="1"/>
</dbReference>